<feature type="compositionally biased region" description="Polar residues" evidence="1">
    <location>
        <begin position="101"/>
        <end position="120"/>
    </location>
</feature>
<feature type="region of interest" description="Disordered" evidence="1">
    <location>
        <begin position="58"/>
        <end position="161"/>
    </location>
</feature>
<feature type="compositionally biased region" description="Polar residues" evidence="1">
    <location>
        <begin position="62"/>
        <end position="84"/>
    </location>
</feature>
<feature type="non-terminal residue" evidence="2">
    <location>
        <position position="1"/>
    </location>
</feature>
<evidence type="ECO:0000313" key="3">
    <source>
        <dbReference type="Proteomes" id="UP000652761"/>
    </source>
</evidence>
<proteinExistence type="predicted"/>
<dbReference type="EMBL" id="NMUH01002630">
    <property type="protein sequence ID" value="MQM01159.1"/>
    <property type="molecule type" value="Genomic_DNA"/>
</dbReference>
<comment type="caution">
    <text evidence="2">The sequence shown here is derived from an EMBL/GenBank/DDBJ whole genome shotgun (WGS) entry which is preliminary data.</text>
</comment>
<reference evidence="2" key="1">
    <citation type="submission" date="2017-07" db="EMBL/GenBank/DDBJ databases">
        <title>Taro Niue Genome Assembly and Annotation.</title>
        <authorList>
            <person name="Atibalentja N."/>
            <person name="Keating K."/>
            <person name="Fields C.J."/>
        </authorList>
    </citation>
    <scope>NUCLEOTIDE SEQUENCE</scope>
    <source>
        <strain evidence="2">Niue_2</strain>
        <tissue evidence="2">Leaf</tissue>
    </source>
</reference>
<evidence type="ECO:0000256" key="1">
    <source>
        <dbReference type="SAM" id="MobiDB-lite"/>
    </source>
</evidence>
<gene>
    <name evidence="2" type="ORF">Taro_033910</name>
</gene>
<evidence type="ECO:0000313" key="2">
    <source>
        <dbReference type="EMBL" id="MQM01159.1"/>
    </source>
</evidence>
<protein>
    <submittedName>
        <fullName evidence="2">Uncharacterized protein</fullName>
    </submittedName>
</protein>
<dbReference type="AlphaFoldDB" id="A0A843VWF1"/>
<feature type="compositionally biased region" description="Basic and acidic residues" evidence="1">
    <location>
        <begin position="127"/>
        <end position="137"/>
    </location>
</feature>
<feature type="non-terminal residue" evidence="2">
    <location>
        <position position="161"/>
    </location>
</feature>
<feature type="compositionally biased region" description="Basic residues" evidence="1">
    <location>
        <begin position="150"/>
        <end position="161"/>
    </location>
</feature>
<name>A0A843VWF1_COLES</name>
<keyword evidence="3" id="KW-1185">Reference proteome</keyword>
<dbReference type="Proteomes" id="UP000652761">
    <property type="component" value="Unassembled WGS sequence"/>
</dbReference>
<sequence>YLSTSRASTSEDSCDHECHTGVYRFCHGSVDTPIDGVNTRSESLMVFHEDRVKCVDTAPGSVDTSPRFQKTQLPDWDSVSTQPVNRVKCVDTAPGRVDTSPRFQKTQLPDWDSVSTQQIPRKTRAKSLLEEGKKSGKEASTSRGAEQCRQGKKKEKKRRSS</sequence>
<organism evidence="2 3">
    <name type="scientific">Colocasia esculenta</name>
    <name type="common">Wild taro</name>
    <name type="synonym">Arum esculentum</name>
    <dbReference type="NCBI Taxonomy" id="4460"/>
    <lineage>
        <taxon>Eukaryota</taxon>
        <taxon>Viridiplantae</taxon>
        <taxon>Streptophyta</taxon>
        <taxon>Embryophyta</taxon>
        <taxon>Tracheophyta</taxon>
        <taxon>Spermatophyta</taxon>
        <taxon>Magnoliopsida</taxon>
        <taxon>Liliopsida</taxon>
        <taxon>Araceae</taxon>
        <taxon>Aroideae</taxon>
        <taxon>Colocasieae</taxon>
        <taxon>Colocasia</taxon>
    </lineage>
</organism>
<accession>A0A843VWF1</accession>